<dbReference type="NCBIfam" id="NF007039">
    <property type="entry name" value="PRK09496.3-2"/>
    <property type="match status" value="1"/>
</dbReference>
<dbReference type="PANTHER" id="PTHR43833">
    <property type="entry name" value="POTASSIUM CHANNEL PROTEIN 2-RELATED-RELATED"/>
    <property type="match status" value="1"/>
</dbReference>
<keyword evidence="6" id="KW-0406">Ion transport</keyword>
<evidence type="ECO:0000259" key="8">
    <source>
        <dbReference type="PROSITE" id="PS51202"/>
    </source>
</evidence>
<keyword evidence="2" id="KW-0813">Transport</keyword>
<evidence type="ECO:0000256" key="1">
    <source>
        <dbReference type="ARBA" id="ARBA00017378"/>
    </source>
</evidence>
<dbReference type="SUPFAM" id="SSF116726">
    <property type="entry name" value="TrkA C-terminal domain-like"/>
    <property type="match status" value="2"/>
</dbReference>
<gene>
    <name evidence="9" type="ORF">HS1_002013</name>
</gene>
<name>A0A7U4QM03_DESA2</name>
<proteinExistence type="predicted"/>
<reference evidence="9 10" key="1">
    <citation type="submission" date="2015-10" db="EMBL/GenBank/DDBJ databases">
        <title>Candidatus Desulfofervidus auxilii, a hydrogenotrophic sulfate-reducing bacterium involved in the thermophilic anaerobic oxidation of methane.</title>
        <authorList>
            <person name="Krukenberg V."/>
            <person name="Richter M."/>
            <person name="Wegener G."/>
        </authorList>
    </citation>
    <scope>NUCLEOTIDE SEQUENCE [LARGE SCALE GENOMIC DNA]</scope>
    <source>
        <strain evidence="9 10">HS1</strain>
    </source>
</reference>
<dbReference type="PROSITE" id="PS51202">
    <property type="entry name" value="RCK_C"/>
    <property type="match status" value="2"/>
</dbReference>
<dbReference type="Gene3D" id="3.30.70.1450">
    <property type="entry name" value="Regulator of K+ conductance, C-terminal domain"/>
    <property type="match status" value="2"/>
</dbReference>
<dbReference type="Pfam" id="PF02080">
    <property type="entry name" value="TrkA_C"/>
    <property type="match status" value="2"/>
</dbReference>
<evidence type="ECO:0000256" key="6">
    <source>
        <dbReference type="ARBA" id="ARBA00023065"/>
    </source>
</evidence>
<dbReference type="KEGG" id="daw:HS1_002013"/>
<dbReference type="InterPro" id="IPR006036">
    <property type="entry name" value="K_uptake_TrkA"/>
</dbReference>
<dbReference type="GO" id="GO:0015079">
    <property type="term" value="F:potassium ion transmembrane transporter activity"/>
    <property type="evidence" value="ECO:0007669"/>
    <property type="project" value="InterPro"/>
</dbReference>
<dbReference type="SUPFAM" id="SSF51735">
    <property type="entry name" value="NAD(P)-binding Rossmann-fold domains"/>
    <property type="match status" value="2"/>
</dbReference>
<keyword evidence="3" id="KW-0633">Potassium transport</keyword>
<dbReference type="InterPro" id="IPR006037">
    <property type="entry name" value="RCK_C"/>
</dbReference>
<dbReference type="GO" id="GO:0005886">
    <property type="term" value="C:plasma membrane"/>
    <property type="evidence" value="ECO:0007669"/>
    <property type="project" value="InterPro"/>
</dbReference>
<dbReference type="NCBIfam" id="NF007041">
    <property type="entry name" value="PRK09496.3-4"/>
    <property type="match status" value="1"/>
</dbReference>
<evidence type="ECO:0000256" key="2">
    <source>
        <dbReference type="ARBA" id="ARBA00022448"/>
    </source>
</evidence>
<dbReference type="PROSITE" id="PS51201">
    <property type="entry name" value="RCK_N"/>
    <property type="match status" value="2"/>
</dbReference>
<dbReference type="InterPro" id="IPR036291">
    <property type="entry name" value="NAD(P)-bd_dom_sf"/>
</dbReference>
<keyword evidence="10" id="KW-1185">Reference proteome</keyword>
<dbReference type="PRINTS" id="PR00335">
    <property type="entry name" value="KUPTAKETRKA"/>
</dbReference>
<accession>A0A7U4QM03</accession>
<dbReference type="InterPro" id="IPR036721">
    <property type="entry name" value="RCK_C_sf"/>
</dbReference>
<dbReference type="EMBL" id="CP013015">
    <property type="protein sequence ID" value="AMM41805.1"/>
    <property type="molecule type" value="Genomic_DNA"/>
</dbReference>
<dbReference type="NCBIfam" id="NF007032">
    <property type="entry name" value="PRK09496.1-4"/>
    <property type="match status" value="1"/>
</dbReference>
<evidence type="ECO:0000256" key="4">
    <source>
        <dbReference type="ARBA" id="ARBA00022958"/>
    </source>
</evidence>
<keyword evidence="4" id="KW-0630">Potassium</keyword>
<dbReference type="InterPro" id="IPR003148">
    <property type="entry name" value="RCK_N"/>
</dbReference>
<protein>
    <recommendedName>
        <fullName evidence="1">Trk system potassium uptake protein TrkA</fullName>
    </recommendedName>
</protein>
<sequence>MNIIIVGAGEVGFHIAHKLSRENDIVIVEKKPEKIKYISEHLDVGAVLGSGSNPAVLEEAGIKSADMLIAVTDSDETNILACLVANFISPHISKASRIRNPEFIRYENLLGRSFLNIDLIINPELEAVKSILKLLEVPGASDVVDFAGELVRIIGIKVDWEQLVGIKLKDLEKKVSHKLLIVAIVRNGQLIIPTGEDKILLNDLIYVISKGEKTCHILEAFGKETKPITKVLIVGGGIVGVTLAFELEKRGIQTKIIEKNPEHCAYLVEKLEKTTVLEGNGTDLTLLREENIQELDYVITVTGEEEQNVMISLLAKALGAKRTLTRINKTSYLPIISAIGLDNIVSPALSAVSALLKHMFQKKVLSVMPLGEDLQAIEVMTTTVSNIIEKPLKKLKFPKGTIVGAIVRNKNVIIPSGETVILPEDRVVIFSTTEAIPKVEKFWR</sequence>
<dbReference type="NCBIfam" id="NF007031">
    <property type="entry name" value="PRK09496.1-2"/>
    <property type="match status" value="1"/>
</dbReference>
<evidence type="ECO:0000313" key="9">
    <source>
        <dbReference type="EMBL" id="AMM41805.1"/>
    </source>
</evidence>
<evidence type="ECO:0000256" key="3">
    <source>
        <dbReference type="ARBA" id="ARBA00022538"/>
    </source>
</evidence>
<dbReference type="RefSeq" id="WP_066064867.1">
    <property type="nucleotide sequence ID" value="NZ_CP013015.1"/>
</dbReference>
<dbReference type="Proteomes" id="UP000070560">
    <property type="component" value="Chromosome"/>
</dbReference>
<dbReference type="InterPro" id="IPR050721">
    <property type="entry name" value="Trk_Ktr_HKT_K-transport"/>
</dbReference>
<evidence type="ECO:0000259" key="7">
    <source>
        <dbReference type="PROSITE" id="PS51201"/>
    </source>
</evidence>
<evidence type="ECO:0000313" key="10">
    <source>
        <dbReference type="Proteomes" id="UP000070560"/>
    </source>
</evidence>
<dbReference type="AlphaFoldDB" id="A0A7U4QM03"/>
<dbReference type="OrthoDB" id="9775180at2"/>
<feature type="domain" description="RCK C-terminal" evidence="8">
    <location>
        <begin position="141"/>
        <end position="224"/>
    </location>
</feature>
<feature type="domain" description="RCK C-terminal" evidence="8">
    <location>
        <begin position="362"/>
        <end position="444"/>
    </location>
</feature>
<dbReference type="Pfam" id="PF02254">
    <property type="entry name" value="TrkA_N"/>
    <property type="match status" value="2"/>
</dbReference>
<evidence type="ECO:0000256" key="5">
    <source>
        <dbReference type="ARBA" id="ARBA00023027"/>
    </source>
</evidence>
<keyword evidence="5" id="KW-0520">NAD</keyword>
<dbReference type="PANTHER" id="PTHR43833:SF5">
    <property type="entry name" value="TRK SYSTEM POTASSIUM UPTAKE PROTEIN TRKA"/>
    <property type="match status" value="1"/>
</dbReference>
<feature type="domain" description="RCK N-terminal" evidence="7">
    <location>
        <begin position="228"/>
        <end position="349"/>
    </location>
</feature>
<feature type="domain" description="RCK N-terminal" evidence="7">
    <location>
        <begin position="1"/>
        <end position="121"/>
    </location>
</feature>
<dbReference type="Gene3D" id="3.40.50.720">
    <property type="entry name" value="NAD(P)-binding Rossmann-like Domain"/>
    <property type="match status" value="2"/>
</dbReference>
<organism evidence="9 10">
    <name type="scientific">Desulfofervidus auxilii</name>
    <dbReference type="NCBI Taxonomy" id="1621989"/>
    <lineage>
        <taxon>Bacteria</taxon>
        <taxon>Pseudomonadati</taxon>
        <taxon>Thermodesulfobacteriota</taxon>
        <taxon>Candidatus Desulfofervidia</taxon>
        <taxon>Candidatus Desulfofervidales</taxon>
        <taxon>Candidatus Desulfofervidaceae</taxon>
        <taxon>Candidatus Desulfofervidus</taxon>
    </lineage>
</organism>